<dbReference type="Proteomes" id="UP001451606">
    <property type="component" value="Chromosome"/>
</dbReference>
<sequence length="79" mass="9457">MNIMNYGLQEKYDQLKRYGDILHNMKTIIDWDKIRFILNDLYANYTKKGGRPNYDPVLMVKILFLHSVYGIVDNTIERD</sequence>
<gene>
    <name evidence="2" type="ORF">OXIME_000190</name>
</gene>
<name>A0AAX4NDZ0_9ARCH</name>
<proteinExistence type="predicted"/>
<protein>
    <submittedName>
        <fullName evidence="2">Transposase</fullName>
    </submittedName>
</protein>
<dbReference type="AlphaFoldDB" id="A0AAX4NDZ0"/>
<dbReference type="RefSeq" id="WP_393971620.1">
    <property type="nucleotide sequence ID" value="NZ_CP133772.1"/>
</dbReference>
<organism evidence="2 3">
    <name type="scientific">Oxyplasma meridianum</name>
    <dbReference type="NCBI Taxonomy" id="3073602"/>
    <lineage>
        <taxon>Archaea</taxon>
        <taxon>Methanobacteriati</taxon>
        <taxon>Thermoplasmatota</taxon>
        <taxon>Thermoplasmata</taxon>
        <taxon>Thermoplasmatales</taxon>
        <taxon>Thermoplasmataceae</taxon>
        <taxon>Oxyplasma</taxon>
    </lineage>
</organism>
<reference evidence="2 3" key="1">
    <citation type="submission" date="2023-09" db="EMBL/GenBank/DDBJ databases">
        <authorList>
            <person name="Golyshina O.V."/>
            <person name="Lunev E.A."/>
            <person name="Bargiela R."/>
            <person name="Gaines M.C."/>
            <person name="Daum B."/>
            <person name="Bale N.J."/>
            <person name="Koenen M."/>
            <person name="Sinninghe Damst J.S."/>
            <person name="Yakimov M."/>
            <person name="Golyshin P.N."/>
        </authorList>
    </citation>
    <scope>NUCLEOTIDE SEQUENCE [LARGE SCALE GENOMIC DNA]</scope>
    <source>
        <strain evidence="2 3">M1</strain>
    </source>
</reference>
<evidence type="ECO:0000313" key="2">
    <source>
        <dbReference type="EMBL" id="WYX99654.1"/>
    </source>
</evidence>
<dbReference type="InterPro" id="IPR008490">
    <property type="entry name" value="Transposase_InsH_N"/>
</dbReference>
<keyword evidence="3" id="KW-1185">Reference proteome</keyword>
<evidence type="ECO:0000313" key="3">
    <source>
        <dbReference type="Proteomes" id="UP001451606"/>
    </source>
</evidence>
<dbReference type="GeneID" id="95966914"/>
<feature type="domain" description="Transposase InsH N-terminal" evidence="1">
    <location>
        <begin position="12"/>
        <end position="78"/>
    </location>
</feature>
<evidence type="ECO:0000259" key="1">
    <source>
        <dbReference type="Pfam" id="PF05598"/>
    </source>
</evidence>
<dbReference type="KEGG" id="omr:OXIME_000190"/>
<accession>A0AAX4NDZ0</accession>
<dbReference type="Pfam" id="PF05598">
    <property type="entry name" value="DUF772"/>
    <property type="match status" value="1"/>
</dbReference>
<dbReference type="EMBL" id="CP133772">
    <property type="protein sequence ID" value="WYX99654.1"/>
    <property type="molecule type" value="Genomic_DNA"/>
</dbReference>